<reference evidence="2" key="1">
    <citation type="submission" date="2023-05" db="EMBL/GenBank/DDBJ databases">
        <title>[olsenella] sp. nov., isolated from a pig farm feces dump.</title>
        <authorList>
            <person name="Chang Y.-H."/>
        </authorList>
    </citation>
    <scope>NUCLEOTIDE SEQUENCE</scope>
    <source>
        <strain evidence="2">YH-ols2217</strain>
    </source>
</reference>
<dbReference type="SMART" id="SM00481">
    <property type="entry name" value="POLIIIAc"/>
    <property type="match status" value="1"/>
</dbReference>
<dbReference type="PANTHER" id="PTHR36928:SF1">
    <property type="entry name" value="PHOSPHATASE YCDX-RELATED"/>
    <property type="match status" value="1"/>
</dbReference>
<gene>
    <name evidence="2" type="ORF">QJ043_05775</name>
</gene>
<protein>
    <submittedName>
        <fullName evidence="2">Phosphatase</fullName>
    </submittedName>
</protein>
<dbReference type="InterPro" id="IPR050243">
    <property type="entry name" value="PHP_phosphatase"/>
</dbReference>
<evidence type="ECO:0000259" key="1">
    <source>
        <dbReference type="SMART" id="SM00481"/>
    </source>
</evidence>
<organism evidence="2 3">
    <name type="scientific">Kribbibacterium absianum</name>
    <dbReference type="NCBI Taxonomy" id="3044210"/>
    <lineage>
        <taxon>Bacteria</taxon>
        <taxon>Bacillati</taxon>
        <taxon>Actinomycetota</taxon>
        <taxon>Coriobacteriia</taxon>
        <taxon>Coriobacteriales</taxon>
        <taxon>Kribbibacteriaceae</taxon>
        <taxon>Kribbibacterium</taxon>
    </lineage>
</organism>
<dbReference type="SUPFAM" id="SSF89550">
    <property type="entry name" value="PHP domain-like"/>
    <property type="match status" value="1"/>
</dbReference>
<dbReference type="InterPro" id="IPR003141">
    <property type="entry name" value="Pol/His_phosphatase_N"/>
</dbReference>
<comment type="caution">
    <text evidence="2">The sequence shown here is derived from an EMBL/GenBank/DDBJ whole genome shotgun (WGS) entry which is preliminary data.</text>
</comment>
<dbReference type="PANTHER" id="PTHR36928">
    <property type="entry name" value="PHOSPHATASE YCDX-RELATED"/>
    <property type="match status" value="1"/>
</dbReference>
<evidence type="ECO:0000313" key="3">
    <source>
        <dbReference type="Proteomes" id="UP001431693"/>
    </source>
</evidence>
<accession>A0ABT6ZKL4</accession>
<dbReference type="Gene3D" id="3.20.20.140">
    <property type="entry name" value="Metal-dependent hydrolases"/>
    <property type="match status" value="1"/>
</dbReference>
<sequence>MLQNLCDTHVHTIFSRHAYSTLEEDVRAAADAGLELLGVADHFSAMIAPCGDFRAHQHFGNEAVWPRRWHGVTLLRAAEVDIMDLSGRLFGQGETAWGLDGNPLEGSDFFGFCLRSCDYLVASVHGRRLPDTATLAQGTALYVAALENPKVLTLGHIGRAGVPFEVETVVRAAKELHKLIEVNEHSLELAASPFFSDDIPALCRTIAERCAEEGVPIAVNTDAHISYDVGKAPHALAMLEEIHFPQELVATRSAAAFLEAVEQGVGPVEGL</sequence>
<name>A0ABT6ZKL4_9ACTN</name>
<dbReference type="EMBL" id="JASJEX010000003">
    <property type="protein sequence ID" value="MDJ1129589.1"/>
    <property type="molecule type" value="Genomic_DNA"/>
</dbReference>
<feature type="domain" description="Polymerase/histidinol phosphatase N-terminal" evidence="1">
    <location>
        <begin position="6"/>
        <end position="84"/>
    </location>
</feature>
<dbReference type="InterPro" id="IPR016195">
    <property type="entry name" value="Pol/histidinol_Pase-like"/>
</dbReference>
<evidence type="ECO:0000313" key="2">
    <source>
        <dbReference type="EMBL" id="MDJ1129589.1"/>
    </source>
</evidence>
<proteinExistence type="predicted"/>
<dbReference type="RefSeq" id="WP_283712716.1">
    <property type="nucleotide sequence ID" value="NZ_JASJEW010000002.1"/>
</dbReference>
<keyword evidence="3" id="KW-1185">Reference proteome</keyword>
<dbReference type="Proteomes" id="UP001431693">
    <property type="component" value="Unassembled WGS sequence"/>
</dbReference>